<feature type="compositionally biased region" description="Polar residues" evidence="1">
    <location>
        <begin position="384"/>
        <end position="403"/>
    </location>
</feature>
<dbReference type="Proteomes" id="UP000076632">
    <property type="component" value="Unassembled WGS sequence"/>
</dbReference>
<gene>
    <name evidence="3" type="ORF">L228DRAFT_237794</name>
</gene>
<dbReference type="PANTHER" id="PTHR12419:SF7">
    <property type="entry name" value="OTU DOMAIN-CONTAINING PROTEIN 3"/>
    <property type="match status" value="1"/>
</dbReference>
<reference evidence="3 4" key="1">
    <citation type="journal article" date="2016" name="Fungal Biol.">
        <title>The genome of Xylona heveae provides a window into fungal endophytism.</title>
        <authorList>
            <person name="Gazis R."/>
            <person name="Kuo A."/>
            <person name="Riley R."/>
            <person name="LaButti K."/>
            <person name="Lipzen A."/>
            <person name="Lin J."/>
            <person name="Amirebrahimi M."/>
            <person name="Hesse C.N."/>
            <person name="Spatafora J.W."/>
            <person name="Henrissat B."/>
            <person name="Hainaut M."/>
            <person name="Grigoriev I.V."/>
            <person name="Hibbett D.S."/>
        </authorList>
    </citation>
    <scope>NUCLEOTIDE SEQUENCE [LARGE SCALE GENOMIC DNA]</scope>
    <source>
        <strain evidence="3 4">TC161</strain>
    </source>
</reference>
<dbReference type="STRING" id="1328760.A0A165HAB2"/>
<dbReference type="PROSITE" id="PS50802">
    <property type="entry name" value="OTU"/>
    <property type="match status" value="1"/>
</dbReference>
<feature type="region of interest" description="Disordered" evidence="1">
    <location>
        <begin position="65"/>
        <end position="94"/>
    </location>
</feature>
<dbReference type="SUPFAM" id="SSF54001">
    <property type="entry name" value="Cysteine proteinases"/>
    <property type="match status" value="1"/>
</dbReference>
<dbReference type="InterPro" id="IPR003323">
    <property type="entry name" value="OTU_dom"/>
</dbReference>
<dbReference type="Gene3D" id="3.90.70.80">
    <property type="match status" value="1"/>
</dbReference>
<dbReference type="OrthoDB" id="409956at2759"/>
<dbReference type="GeneID" id="28896109"/>
<sequence>MPRSTEEFPLLRAHGLYAADIRGDGNCLFNALSDQLYGTQSRHHEIRARVIEYMRDHAPYYKQFMDVRPGGGARRNPKRKNAGAYASPEQMAPTPEEVERVFESHLQTMARGGTYGDNMEISAFSSAYDVDVKIYQRDFAYMVSGGDPDNEEESEGPRRIVHIAYHVWEHYSSIRNIEGPHTGPPQVKEQAISSEEQALQQERLAKTSRVHPWMIDVVLSSLPYLADRALVKRTLEECRGNVDDAVSKLLDLDERQSNSSTPGSSSIERDPDSDDEASSGPNKKQDRRLSRATRATLRQGRQPNSYRRDAFASRDSTPSSEASSRLGVRGVNAEVKSSDGDATEDEDWRPDYLRDDDSASDYSSTSRSQPRSGVKLTLRPPKQPSSVAPLTQSNGTNGTTINKTVAKPHAVPGPRKRTTARERKDMKKAAQKAAAKERRIAAATGGKQGRPGSANGGVPLPKDTTSGQKKAGSPVIEVGIKTLYI</sequence>
<feature type="compositionally biased region" description="Basic and acidic residues" evidence="1">
    <location>
        <begin position="419"/>
        <end position="440"/>
    </location>
</feature>
<evidence type="ECO:0000259" key="2">
    <source>
        <dbReference type="PROSITE" id="PS50802"/>
    </source>
</evidence>
<dbReference type="GO" id="GO:0016579">
    <property type="term" value="P:protein deubiquitination"/>
    <property type="evidence" value="ECO:0007669"/>
    <property type="project" value="TreeGrafter"/>
</dbReference>
<dbReference type="CDD" id="cd14279">
    <property type="entry name" value="CUE"/>
    <property type="match status" value="1"/>
</dbReference>
<protein>
    <submittedName>
        <fullName evidence="3">OTU-domain-containing protein</fullName>
    </submittedName>
</protein>
<dbReference type="RefSeq" id="XP_018188761.1">
    <property type="nucleotide sequence ID" value="XM_018330972.1"/>
</dbReference>
<feature type="region of interest" description="Disordered" evidence="1">
    <location>
        <begin position="250"/>
        <end position="473"/>
    </location>
</feature>
<feature type="compositionally biased region" description="Polar residues" evidence="1">
    <location>
        <begin position="314"/>
        <end position="323"/>
    </location>
</feature>
<dbReference type="AlphaFoldDB" id="A0A165HAB2"/>
<name>A0A165HAB2_XYLHT</name>
<accession>A0A165HAB2</accession>
<keyword evidence="4" id="KW-1185">Reference proteome</keyword>
<dbReference type="InParanoid" id="A0A165HAB2"/>
<feature type="domain" description="OTU" evidence="2">
    <location>
        <begin position="16"/>
        <end position="177"/>
    </location>
</feature>
<dbReference type="PANTHER" id="PTHR12419">
    <property type="entry name" value="OTU DOMAIN CONTAINING PROTEIN"/>
    <property type="match status" value="1"/>
</dbReference>
<feature type="compositionally biased region" description="Polar residues" evidence="1">
    <location>
        <begin position="257"/>
        <end position="266"/>
    </location>
</feature>
<proteinExistence type="predicted"/>
<dbReference type="InterPro" id="IPR050704">
    <property type="entry name" value="Peptidase_C85-like"/>
</dbReference>
<dbReference type="GO" id="GO:0004843">
    <property type="term" value="F:cysteine-type deubiquitinase activity"/>
    <property type="evidence" value="ECO:0007669"/>
    <property type="project" value="TreeGrafter"/>
</dbReference>
<dbReference type="CDD" id="cd22756">
    <property type="entry name" value="OTU_OTUD3-like"/>
    <property type="match status" value="1"/>
</dbReference>
<dbReference type="InterPro" id="IPR038765">
    <property type="entry name" value="Papain-like_cys_pep_sf"/>
</dbReference>
<organism evidence="3 4">
    <name type="scientific">Xylona heveae (strain CBS 132557 / TC161)</name>
    <dbReference type="NCBI Taxonomy" id="1328760"/>
    <lineage>
        <taxon>Eukaryota</taxon>
        <taxon>Fungi</taxon>
        <taxon>Dikarya</taxon>
        <taxon>Ascomycota</taxon>
        <taxon>Pezizomycotina</taxon>
        <taxon>Xylonomycetes</taxon>
        <taxon>Xylonales</taxon>
        <taxon>Xylonaceae</taxon>
        <taxon>Xylona</taxon>
    </lineage>
</organism>
<evidence type="ECO:0000256" key="1">
    <source>
        <dbReference type="SAM" id="MobiDB-lite"/>
    </source>
</evidence>
<evidence type="ECO:0000313" key="4">
    <source>
        <dbReference type="Proteomes" id="UP000076632"/>
    </source>
</evidence>
<dbReference type="EMBL" id="KV407457">
    <property type="protein sequence ID" value="KZF23206.1"/>
    <property type="molecule type" value="Genomic_DNA"/>
</dbReference>
<dbReference type="OMA" id="RANSEYY"/>
<dbReference type="Pfam" id="PF02338">
    <property type="entry name" value="OTU"/>
    <property type="match status" value="1"/>
</dbReference>
<evidence type="ECO:0000313" key="3">
    <source>
        <dbReference type="EMBL" id="KZF23206.1"/>
    </source>
</evidence>